<comment type="caution">
    <text evidence="5">The sequence shown here is derived from an EMBL/GenBank/DDBJ whole genome shotgun (WGS) entry which is preliminary data.</text>
</comment>
<dbReference type="Gene3D" id="3.40.50.300">
    <property type="entry name" value="P-loop containing nucleotide triphosphate hydrolases"/>
    <property type="match status" value="1"/>
</dbReference>
<evidence type="ECO:0000313" key="5">
    <source>
        <dbReference type="EMBL" id="OBR37502.1"/>
    </source>
</evidence>
<dbReference type="InterPro" id="IPR050093">
    <property type="entry name" value="ABC_SmlMolc_Importer"/>
</dbReference>
<proteinExistence type="predicted"/>
<evidence type="ECO:0000256" key="3">
    <source>
        <dbReference type="ARBA" id="ARBA00022840"/>
    </source>
</evidence>
<keyword evidence="2" id="KW-0547">Nucleotide-binding</keyword>
<sequence>MLRVENLSFAYDNLQVLENINLRIQQGENIAIIGESGCGKSTLLKLIYGLMDVEQGEIFWEDEQILGPAYNLVPGAPFMKYLSQDFDLMPFISVSENISQYLSVFYPDQLKERTQELLEMIELTEFADKKVKTLSGGQQQRVALARVLAQKPEVLLLDEPFGHIDNFLKSSLRRNIFNYLKESRTTVIVATHDVNDVLPFADRAVVIRDKEIIARARPLDLYRNPRNLYVASLFGEASIISIDVLKTYANTKRKIIVYAHEFRVSTTSGLKVTVKKAYPMGSHYLTESKSLENETIFFNADSLFPTGKEVFLNVAIETINQRIQEATTAND</sequence>
<dbReference type="EMBL" id="LZFP01000034">
    <property type="protein sequence ID" value="OBR37502.1"/>
    <property type="molecule type" value="Genomic_DNA"/>
</dbReference>
<dbReference type="PANTHER" id="PTHR42781">
    <property type="entry name" value="SPERMIDINE/PUTRESCINE IMPORT ATP-BINDING PROTEIN POTA"/>
    <property type="match status" value="1"/>
</dbReference>
<dbReference type="Pfam" id="PF00005">
    <property type="entry name" value="ABC_tran"/>
    <property type="match status" value="1"/>
</dbReference>
<dbReference type="KEGG" id="mart:BTR34_07825"/>
<dbReference type="InterPro" id="IPR003439">
    <property type="entry name" value="ABC_transporter-like_ATP-bd"/>
</dbReference>
<keyword evidence="3 5" id="KW-0067">ATP-binding</keyword>
<reference evidence="6" key="1">
    <citation type="submission" date="2016-06" db="EMBL/GenBank/DDBJ databases">
        <authorList>
            <person name="Zhan P."/>
        </authorList>
    </citation>
    <scope>NUCLEOTIDE SEQUENCE [LARGE SCALE GENOMIC DNA]</scope>
    <source>
        <strain evidence="6">T28</strain>
    </source>
</reference>
<evidence type="ECO:0000313" key="6">
    <source>
        <dbReference type="Proteomes" id="UP000092164"/>
    </source>
</evidence>
<dbReference type="GO" id="GO:0005524">
    <property type="term" value="F:ATP binding"/>
    <property type="evidence" value="ECO:0007669"/>
    <property type="project" value="UniProtKB-KW"/>
</dbReference>
<feature type="domain" description="ABC transporter" evidence="4">
    <location>
        <begin position="2"/>
        <end position="234"/>
    </location>
</feature>
<keyword evidence="6" id="KW-1185">Reference proteome</keyword>
<keyword evidence="1" id="KW-0813">Transport</keyword>
<dbReference type="PANTHER" id="PTHR42781:SF4">
    <property type="entry name" value="SPERMIDINE_PUTRESCINE IMPORT ATP-BINDING PROTEIN POTA"/>
    <property type="match status" value="1"/>
</dbReference>
<dbReference type="InterPro" id="IPR027417">
    <property type="entry name" value="P-loop_NTPase"/>
</dbReference>
<dbReference type="PROSITE" id="PS00211">
    <property type="entry name" value="ABC_TRANSPORTER_1"/>
    <property type="match status" value="1"/>
</dbReference>
<dbReference type="InterPro" id="IPR017871">
    <property type="entry name" value="ABC_transporter-like_CS"/>
</dbReference>
<dbReference type="GO" id="GO:0016887">
    <property type="term" value="F:ATP hydrolysis activity"/>
    <property type="evidence" value="ECO:0007669"/>
    <property type="project" value="InterPro"/>
</dbReference>
<organism evidence="5 6">
    <name type="scientific">Maribacter hydrothermalis</name>
    <dbReference type="NCBI Taxonomy" id="1836467"/>
    <lineage>
        <taxon>Bacteria</taxon>
        <taxon>Pseudomonadati</taxon>
        <taxon>Bacteroidota</taxon>
        <taxon>Flavobacteriia</taxon>
        <taxon>Flavobacteriales</taxon>
        <taxon>Flavobacteriaceae</taxon>
        <taxon>Maribacter</taxon>
    </lineage>
</organism>
<protein>
    <submittedName>
        <fullName evidence="5">ABC transporter ATP-binding protein</fullName>
    </submittedName>
</protein>
<evidence type="ECO:0000256" key="2">
    <source>
        <dbReference type="ARBA" id="ARBA00022741"/>
    </source>
</evidence>
<dbReference type="Proteomes" id="UP000092164">
    <property type="component" value="Unassembled WGS sequence"/>
</dbReference>
<dbReference type="RefSeq" id="WP_068485582.1">
    <property type="nucleotide sequence ID" value="NZ_CP018760.1"/>
</dbReference>
<gene>
    <name evidence="5" type="ORF">A9200_07575</name>
</gene>
<dbReference type="OrthoDB" id="9802264at2"/>
<name>A0A1B7Z449_9FLAO</name>
<dbReference type="AlphaFoldDB" id="A0A1B7Z449"/>
<evidence type="ECO:0000259" key="4">
    <source>
        <dbReference type="PROSITE" id="PS50893"/>
    </source>
</evidence>
<accession>A0A1B7Z449</accession>
<dbReference type="SMART" id="SM00382">
    <property type="entry name" value="AAA"/>
    <property type="match status" value="1"/>
</dbReference>
<evidence type="ECO:0000256" key="1">
    <source>
        <dbReference type="ARBA" id="ARBA00022448"/>
    </source>
</evidence>
<dbReference type="SUPFAM" id="SSF52540">
    <property type="entry name" value="P-loop containing nucleoside triphosphate hydrolases"/>
    <property type="match status" value="1"/>
</dbReference>
<dbReference type="PROSITE" id="PS50893">
    <property type="entry name" value="ABC_TRANSPORTER_2"/>
    <property type="match status" value="1"/>
</dbReference>
<dbReference type="STRING" id="1836467.BTR34_07825"/>
<dbReference type="InterPro" id="IPR003593">
    <property type="entry name" value="AAA+_ATPase"/>
</dbReference>